<keyword evidence="2" id="KW-1185">Reference proteome</keyword>
<evidence type="ECO:0000313" key="2">
    <source>
        <dbReference type="Proteomes" id="UP001237105"/>
    </source>
</evidence>
<reference evidence="1 2" key="1">
    <citation type="submission" date="2023-05" db="EMBL/GenBank/DDBJ databases">
        <title>Draft genome sequence of Streptomyces sp. B-S-A12 isolated from a cave soil in Thailand.</title>
        <authorList>
            <person name="Chamroensaksri N."/>
            <person name="Muangham S."/>
        </authorList>
    </citation>
    <scope>NUCLEOTIDE SEQUENCE [LARGE SCALE GENOMIC DNA]</scope>
    <source>
        <strain evidence="1 2">B-S-A12</strain>
    </source>
</reference>
<dbReference type="RefSeq" id="WP_282535168.1">
    <property type="nucleotide sequence ID" value="NZ_JASCIS010000010.1"/>
</dbReference>
<dbReference type="Proteomes" id="UP001237105">
    <property type="component" value="Unassembled WGS sequence"/>
</dbReference>
<dbReference type="EMBL" id="JASCIS010000010">
    <property type="protein sequence ID" value="MDI3419254.1"/>
    <property type="molecule type" value="Genomic_DNA"/>
</dbReference>
<gene>
    <name evidence="1" type="ORF">QIT00_11920</name>
</gene>
<proteinExistence type="predicted"/>
<sequence length="55" mass="6218">MVRDLCKVGEVPGGVGEFRPRPFTPDEEPRYRTEVAEDICSIRFTTGPRRLPGRA</sequence>
<comment type="caution">
    <text evidence="1">The sequence shown here is derived from an EMBL/GenBank/DDBJ whole genome shotgun (WGS) entry which is preliminary data.</text>
</comment>
<protein>
    <submittedName>
        <fullName evidence="1">Uncharacterized protein</fullName>
    </submittedName>
</protein>
<organism evidence="1 2">
    <name type="scientific">Streptomyces luteolus</name>
    <dbReference type="NCBI Taxonomy" id="3043615"/>
    <lineage>
        <taxon>Bacteria</taxon>
        <taxon>Bacillati</taxon>
        <taxon>Actinomycetota</taxon>
        <taxon>Actinomycetes</taxon>
        <taxon>Kitasatosporales</taxon>
        <taxon>Streptomycetaceae</taxon>
        <taxon>Streptomyces</taxon>
    </lineage>
</organism>
<name>A0ABT6SUG7_9ACTN</name>
<accession>A0ABT6SUG7</accession>
<evidence type="ECO:0000313" key="1">
    <source>
        <dbReference type="EMBL" id="MDI3419254.1"/>
    </source>
</evidence>